<dbReference type="RefSeq" id="WP_101301667.1">
    <property type="nucleotide sequence ID" value="NZ_CP025197.1"/>
</dbReference>
<dbReference type="InterPro" id="IPR002104">
    <property type="entry name" value="Integrase_catalytic"/>
</dbReference>
<evidence type="ECO:0000313" key="13">
    <source>
        <dbReference type="EMBL" id="AUG57834.1"/>
    </source>
</evidence>
<evidence type="ECO:0000256" key="5">
    <source>
        <dbReference type="ARBA" id="ARBA00022829"/>
    </source>
</evidence>
<dbReference type="GO" id="GO:0009037">
    <property type="term" value="F:tyrosine-based site-specific recombinase activity"/>
    <property type="evidence" value="ECO:0007669"/>
    <property type="project" value="UniProtKB-UniRule"/>
</dbReference>
<reference evidence="13 15" key="1">
    <citation type="submission" date="2017-12" db="EMBL/GenBank/DDBJ databases">
        <title>Complete genome sequence of Herbivorax saccincola GGR1, a novel Cellulosome-producing hydrolytic bacterium in a thermophilic biogas plant, established by Illumina and Nanopore MinION sequencing.</title>
        <authorList>
            <person name="Pechtl A."/>
            <person name="Ruckert C."/>
            <person name="Koeck D.E."/>
            <person name="Maus I."/>
            <person name="Winkler A."/>
            <person name="Kalinowski J."/>
            <person name="Puhler A."/>
            <person name="Schwarz W.W."/>
            <person name="Zverlov V.V."/>
            <person name="Schluter A."/>
            <person name="Liebl W."/>
        </authorList>
    </citation>
    <scope>NUCLEOTIDE SEQUENCE [LARGE SCALE GENOMIC DNA]</scope>
    <source>
        <strain evidence="13">GGR1</strain>
        <strain evidence="15">SR1</strain>
    </source>
</reference>
<evidence type="ECO:0000313" key="14">
    <source>
        <dbReference type="EMBL" id="PQQ67717.1"/>
    </source>
</evidence>
<dbReference type="Pfam" id="PF00589">
    <property type="entry name" value="Phage_integrase"/>
    <property type="match status" value="1"/>
</dbReference>
<feature type="domain" description="Tyr recombinase" evidence="11">
    <location>
        <begin position="106"/>
        <end position="288"/>
    </location>
</feature>
<feature type="active site" evidence="10">
    <location>
        <position position="266"/>
    </location>
</feature>
<evidence type="ECO:0000259" key="11">
    <source>
        <dbReference type="PROSITE" id="PS51898"/>
    </source>
</evidence>
<dbReference type="PROSITE" id="PS51900">
    <property type="entry name" value="CB"/>
    <property type="match status" value="1"/>
</dbReference>
<comment type="subunit">
    <text evidence="10">Forms a cyclic heterotetrameric complex composed of two molecules of XerC and two molecules of XerD.</text>
</comment>
<organism evidence="13 15">
    <name type="scientific">Acetivibrio saccincola</name>
    <dbReference type="NCBI Taxonomy" id="1677857"/>
    <lineage>
        <taxon>Bacteria</taxon>
        <taxon>Bacillati</taxon>
        <taxon>Bacillota</taxon>
        <taxon>Clostridia</taxon>
        <taxon>Eubacteriales</taxon>
        <taxon>Oscillospiraceae</taxon>
        <taxon>Acetivibrio</taxon>
    </lineage>
</organism>
<evidence type="ECO:0000313" key="15">
    <source>
        <dbReference type="Proteomes" id="UP000233534"/>
    </source>
</evidence>
<dbReference type="InterPro" id="IPR004107">
    <property type="entry name" value="Integrase_SAM-like_N"/>
</dbReference>
<dbReference type="NCBIfam" id="TIGR02225">
    <property type="entry name" value="recomb_XerD"/>
    <property type="match status" value="1"/>
</dbReference>
<keyword evidence="4 10" id="KW-0132">Cell division</keyword>
<dbReference type="Proteomes" id="UP000233534">
    <property type="component" value="Chromosome"/>
</dbReference>
<comment type="similarity">
    <text evidence="10">Belongs to the 'phage' integrase family. XerC subfamily.</text>
</comment>
<evidence type="ECO:0000313" key="16">
    <source>
        <dbReference type="Proteomes" id="UP000239720"/>
    </source>
</evidence>
<dbReference type="AlphaFoldDB" id="A0A2K9ECH1"/>
<dbReference type="GO" id="GO:0006313">
    <property type="term" value="P:DNA transposition"/>
    <property type="evidence" value="ECO:0007669"/>
    <property type="project" value="UniProtKB-UniRule"/>
</dbReference>
<dbReference type="HAMAP" id="MF_01808">
    <property type="entry name" value="Recomb_XerC_XerD"/>
    <property type="match status" value="1"/>
</dbReference>
<accession>A0A2K9ECH1</accession>
<evidence type="ECO:0000259" key="12">
    <source>
        <dbReference type="PROSITE" id="PS51900"/>
    </source>
</evidence>
<dbReference type="InterPro" id="IPR023009">
    <property type="entry name" value="Tyrosine_recombinase_XerC/XerD"/>
</dbReference>
<feature type="active site" evidence="10">
    <location>
        <position position="169"/>
    </location>
</feature>
<feature type="domain" description="Core-binding (CB)" evidence="12">
    <location>
        <begin position="1"/>
        <end position="85"/>
    </location>
</feature>
<dbReference type="GO" id="GO:0051301">
    <property type="term" value="P:cell division"/>
    <property type="evidence" value="ECO:0007669"/>
    <property type="project" value="UniProtKB-KW"/>
</dbReference>
<comment type="similarity">
    <text evidence="2">Belongs to the 'phage' integrase family. XerD subfamily.</text>
</comment>
<evidence type="ECO:0000256" key="1">
    <source>
        <dbReference type="ARBA" id="ARBA00004496"/>
    </source>
</evidence>
<dbReference type="KEGG" id="hsc:HVS_09675"/>
<dbReference type="SUPFAM" id="SSF56349">
    <property type="entry name" value="DNA breaking-rejoining enzymes"/>
    <property type="match status" value="1"/>
</dbReference>
<dbReference type="GO" id="GO:0007059">
    <property type="term" value="P:chromosome segregation"/>
    <property type="evidence" value="ECO:0007669"/>
    <property type="project" value="UniProtKB-UniRule"/>
</dbReference>
<dbReference type="OrthoDB" id="9801717at2"/>
<dbReference type="InterPro" id="IPR011932">
    <property type="entry name" value="Recomb_XerD"/>
</dbReference>
<dbReference type="PANTHER" id="PTHR30349:SF81">
    <property type="entry name" value="TYROSINE RECOMBINASE XERC"/>
    <property type="match status" value="1"/>
</dbReference>
<keyword evidence="8 10" id="KW-0233">DNA recombination</keyword>
<evidence type="ECO:0000256" key="7">
    <source>
        <dbReference type="ARBA" id="ARBA00023125"/>
    </source>
</evidence>
<dbReference type="EMBL" id="CP025197">
    <property type="protein sequence ID" value="AUG57834.1"/>
    <property type="molecule type" value="Genomic_DNA"/>
</dbReference>
<keyword evidence="3 10" id="KW-0963">Cytoplasm</keyword>
<dbReference type="Proteomes" id="UP000239720">
    <property type="component" value="Unassembled WGS sequence"/>
</dbReference>
<evidence type="ECO:0000256" key="3">
    <source>
        <dbReference type="ARBA" id="ARBA00022490"/>
    </source>
</evidence>
<comment type="function">
    <text evidence="10">Site-specific tyrosine recombinase, which acts by catalyzing the cutting and rejoining of the recombining DNA molecules. The XerC-XerD complex is essential to convert dimers of the bacterial chromosome into monomers to permit their segregation at cell division. It also contributes to the segregational stability of plasmids.</text>
</comment>
<keyword evidence="6 10" id="KW-0229">DNA integration</keyword>
<dbReference type="Gene3D" id="1.10.443.10">
    <property type="entry name" value="Intergrase catalytic core"/>
    <property type="match status" value="1"/>
</dbReference>
<evidence type="ECO:0000256" key="8">
    <source>
        <dbReference type="ARBA" id="ARBA00023172"/>
    </source>
</evidence>
<dbReference type="GO" id="GO:0005737">
    <property type="term" value="C:cytoplasm"/>
    <property type="evidence" value="ECO:0007669"/>
    <property type="project" value="UniProtKB-SubCell"/>
</dbReference>
<dbReference type="InterPro" id="IPR013762">
    <property type="entry name" value="Integrase-like_cat_sf"/>
</dbReference>
<keyword evidence="15" id="KW-1185">Reference proteome</keyword>
<keyword evidence="5 10" id="KW-0159">Chromosome partition</keyword>
<reference evidence="14 16" key="2">
    <citation type="journal article" date="2018" name="Syst. Appl. Microbiol.">
        <title>Characterization and high-quality draft genome sequence of Herbivorax saccincola A7, an anaerobic, alkaliphilic, thermophilic, cellulolytic, and xylanolytic bacterium.</title>
        <authorList>
            <person name="Aikawa S."/>
            <person name="Baramee S."/>
            <person name="Sermsathanaswadi J."/>
            <person name="Thianheng P."/>
            <person name="Tachaapaikoon C."/>
            <person name="Shikata A."/>
            <person name="Waeonukul R."/>
            <person name="Pason P."/>
            <person name="Ratanakhanokchai K."/>
            <person name="Kosugi A."/>
        </authorList>
    </citation>
    <scope>NUCLEOTIDE SEQUENCE [LARGE SCALE GENOMIC DNA]</scope>
    <source>
        <strain evidence="14 16">A7</strain>
    </source>
</reference>
<dbReference type="GO" id="GO:0003677">
    <property type="term" value="F:DNA binding"/>
    <property type="evidence" value="ECO:0007669"/>
    <property type="project" value="UniProtKB-UniRule"/>
</dbReference>
<dbReference type="InterPro" id="IPR010998">
    <property type="entry name" value="Integrase_recombinase_N"/>
</dbReference>
<evidence type="ECO:0000256" key="2">
    <source>
        <dbReference type="ARBA" id="ARBA00010450"/>
    </source>
</evidence>
<dbReference type="Gene3D" id="1.10.150.130">
    <property type="match status" value="1"/>
</dbReference>
<comment type="subcellular location">
    <subcellularLocation>
        <location evidence="1 10">Cytoplasm</location>
    </subcellularLocation>
</comment>
<protein>
    <recommendedName>
        <fullName evidence="10">Tyrosine recombinase XerC</fullName>
    </recommendedName>
</protein>
<feature type="active site" evidence="10">
    <location>
        <position position="240"/>
    </location>
</feature>
<gene>
    <name evidence="13" type="primary">xerD4</name>
    <name evidence="10" type="synonym">xerC</name>
    <name evidence="14" type="ORF">B9R14_13810</name>
    <name evidence="13" type="ORF">HVS_09675</name>
</gene>
<evidence type="ECO:0000256" key="9">
    <source>
        <dbReference type="ARBA" id="ARBA00023306"/>
    </source>
</evidence>
<dbReference type="Pfam" id="PF02899">
    <property type="entry name" value="Phage_int_SAM_1"/>
    <property type="match status" value="1"/>
</dbReference>
<evidence type="ECO:0000256" key="4">
    <source>
        <dbReference type="ARBA" id="ARBA00022618"/>
    </source>
</evidence>
<name>A0A2K9ECH1_9FIRM</name>
<dbReference type="InterPro" id="IPR011010">
    <property type="entry name" value="DNA_brk_join_enz"/>
</dbReference>
<dbReference type="PROSITE" id="PS51898">
    <property type="entry name" value="TYR_RECOMBINASE"/>
    <property type="match status" value="1"/>
</dbReference>
<feature type="active site" description="O-(3'-phospho-DNA)-tyrosine intermediate" evidence="10">
    <location>
        <position position="275"/>
    </location>
</feature>
<dbReference type="CDD" id="cd00798">
    <property type="entry name" value="INT_XerDC_C"/>
    <property type="match status" value="1"/>
</dbReference>
<feature type="active site" evidence="10">
    <location>
        <position position="243"/>
    </location>
</feature>
<feature type="active site" evidence="10">
    <location>
        <position position="146"/>
    </location>
</feature>
<evidence type="ECO:0000256" key="10">
    <source>
        <dbReference type="HAMAP-Rule" id="MF_01808"/>
    </source>
</evidence>
<keyword evidence="9 10" id="KW-0131">Cell cycle</keyword>
<sequence>MEELIVKFLDFLENDKKLSLNTLQSYKRDIEQFITYLKEMKINNITSINKTTVIAYLLHLQKKGRATSTISRNLASIRSFCQCLTKNDIIKQDPTEQLESPKVEKKLPQILSTKEVELLLEQPKCDDLKGYRDKAMLELLYATGIRVSELICLDVDDVNTDMGFIRCTKGSKERMVPLGSISINALNEYLTKSRKYLIQKKDEKALFVNVNGKRLTRQGFWKIIKQYKNQAKINKDITPHTLRHSFAAHLLENGADLRSIQEMLGHSDISSTQIYAQIAKNRIKEVYKKTHPRA</sequence>
<proteinExistence type="inferred from homology"/>
<dbReference type="NCBIfam" id="NF040815">
    <property type="entry name" value="recomb_XerA_Arch"/>
    <property type="match status" value="1"/>
</dbReference>
<evidence type="ECO:0000256" key="6">
    <source>
        <dbReference type="ARBA" id="ARBA00022908"/>
    </source>
</evidence>
<dbReference type="PANTHER" id="PTHR30349">
    <property type="entry name" value="PHAGE INTEGRASE-RELATED"/>
    <property type="match status" value="1"/>
</dbReference>
<keyword evidence="7 10" id="KW-0238">DNA-binding</keyword>
<dbReference type="InterPro" id="IPR050090">
    <property type="entry name" value="Tyrosine_recombinase_XerCD"/>
</dbReference>
<dbReference type="InterPro" id="IPR044068">
    <property type="entry name" value="CB"/>
</dbReference>
<dbReference type="NCBIfam" id="NF001399">
    <property type="entry name" value="PRK00283.1"/>
    <property type="match status" value="1"/>
</dbReference>
<dbReference type="EMBL" id="NEMB01000003">
    <property type="protein sequence ID" value="PQQ67717.1"/>
    <property type="molecule type" value="Genomic_DNA"/>
</dbReference>